<evidence type="ECO:0000256" key="4">
    <source>
        <dbReference type="ARBA" id="ARBA00022679"/>
    </source>
</evidence>
<keyword evidence="12" id="KW-1185">Reference proteome</keyword>
<dbReference type="GO" id="GO:1990592">
    <property type="term" value="P:protein K69-linked ufmylation"/>
    <property type="evidence" value="ECO:0007669"/>
    <property type="project" value="TreeGrafter"/>
</dbReference>
<dbReference type="Pfam" id="PF09743">
    <property type="entry name" value="E3_UFM1_ligase"/>
    <property type="match status" value="1"/>
</dbReference>
<evidence type="ECO:0000256" key="3">
    <source>
        <dbReference type="ARBA" id="ARBA00014160"/>
    </source>
</evidence>
<dbReference type="AlphaFoldDB" id="A0A8X6U7W4"/>
<evidence type="ECO:0000256" key="5">
    <source>
        <dbReference type="ARBA" id="ARBA00022786"/>
    </source>
</evidence>
<evidence type="ECO:0000259" key="10">
    <source>
        <dbReference type="Pfam" id="PF25041"/>
    </source>
</evidence>
<dbReference type="Pfam" id="PF25041">
    <property type="entry name" value="UFL1_C"/>
    <property type="match status" value="1"/>
</dbReference>
<accession>A0A8X6U7W4</accession>
<gene>
    <name evidence="11" type="primary">UFL1</name>
    <name evidence="11" type="ORF">NPIL_289781</name>
</gene>
<reference evidence="11" key="1">
    <citation type="submission" date="2020-08" db="EMBL/GenBank/DDBJ databases">
        <title>Multicomponent nature underlies the extraordinary mechanical properties of spider dragline silk.</title>
        <authorList>
            <person name="Kono N."/>
            <person name="Nakamura H."/>
            <person name="Mori M."/>
            <person name="Yoshida Y."/>
            <person name="Ohtoshi R."/>
            <person name="Malay A.D."/>
            <person name="Moran D.A.P."/>
            <person name="Tomita M."/>
            <person name="Numata K."/>
            <person name="Arakawa K."/>
        </authorList>
    </citation>
    <scope>NUCLEOTIDE SEQUENCE</scope>
</reference>
<feature type="region of interest" description="Disordered" evidence="7">
    <location>
        <begin position="394"/>
        <end position="446"/>
    </location>
</feature>
<dbReference type="GO" id="GO:0061666">
    <property type="term" value="F:UFM1 ligase activity"/>
    <property type="evidence" value="ECO:0007669"/>
    <property type="project" value="InterPro"/>
</dbReference>
<feature type="compositionally biased region" description="Basic and acidic residues" evidence="7">
    <location>
        <begin position="407"/>
        <end position="420"/>
    </location>
</feature>
<keyword evidence="5" id="KW-0833">Ubl conjugation pathway</keyword>
<evidence type="ECO:0000256" key="2">
    <source>
        <dbReference type="ARBA" id="ARBA00010789"/>
    </source>
</evidence>
<evidence type="ECO:0000259" key="9">
    <source>
        <dbReference type="Pfam" id="PF23659"/>
    </source>
</evidence>
<dbReference type="PANTHER" id="PTHR31057">
    <property type="entry name" value="E3 UFM1-PROTEIN LIGASE 1"/>
    <property type="match status" value="1"/>
</dbReference>
<dbReference type="OrthoDB" id="10258297at2759"/>
<dbReference type="GO" id="GO:0032434">
    <property type="term" value="P:regulation of proteasomal ubiquitin-dependent protein catabolic process"/>
    <property type="evidence" value="ECO:0007669"/>
    <property type="project" value="TreeGrafter"/>
</dbReference>
<feature type="domain" description="E3 UFM1-protein ligase 1-like" evidence="9">
    <location>
        <begin position="538"/>
        <end position="660"/>
    </location>
</feature>
<comment type="similarity">
    <text evidence="2">Belongs to the UFL1 family.</text>
</comment>
<evidence type="ECO:0000259" key="8">
    <source>
        <dbReference type="Pfam" id="PF09743"/>
    </source>
</evidence>
<evidence type="ECO:0000256" key="7">
    <source>
        <dbReference type="SAM" id="MobiDB-lite"/>
    </source>
</evidence>
<sequence>MSSDWDEVKRLAADFQRAQLSSTLQRLSERNCIEIVKKLIESKLIEVIFTTDGKEYLTPARLLKEIRDELYVHGGRINLVDLAQIIGVDFNHVEEKASEFLKSERNTCMVLGQFITKDYLDHLAEEVNEKLHQSGEITVAEISKIYDLPGDFLERNLHARLGTIIQGQVDSSDSRTFFTDSYVAQNTAKIKGALSALTRPIALSSLINHFKFPDKLFYHVANDLIKLGLLAASISGGKSERAIFIPDIYAVSQKEWINTFYVQNNYLEYDAVARLGIADPKTYLKKMLKDEELTFLSSCCAGKDILSQIEATIEEAVRSSAWVDILPVLPSVFTPEDCPGIIAAVTKSITKQGVVIHVYNDSIVVSNDLVETCEKSFEPLMEAKAKEAIVKTPHLFNVQQPTRNPTVKKETPKGKQDKKEDKKKKSTSGGKSGGGTQGRETKTKNVKKKYFTGKEVDNEDVEEESVAKAFNLELEFLSVDEFQNHLIKNECLKDGADDLVAVLIDELYKPVTKRYQEVAKALYDSTVASAGSNRRKQHSEYQEKFSTLLGHIVMFEKAIKLFSSDVGSQLCKHLQKTLCSDLTSAIVQYLAQEHGLSSNPNSETSLTPEQRQKMIDKFPKEIQPSLSKLHSSLNTKTLEDFHSSIDVALGAGICDMIVRRPDKKKERLILANHRQSLLSQLTEATDPALCLHLASLLIFQSHTHTMLHASGKFVPHIIGYLQKQLSTEIYQLLATYQESVIKKLTPSENEEEKRANESFLIETMPKIKETATTYKKASTSESEN</sequence>
<dbReference type="GO" id="GO:0034976">
    <property type="term" value="P:response to endoplasmic reticulum stress"/>
    <property type="evidence" value="ECO:0007669"/>
    <property type="project" value="TreeGrafter"/>
</dbReference>
<dbReference type="Proteomes" id="UP000887013">
    <property type="component" value="Unassembled WGS sequence"/>
</dbReference>
<organism evidence="11 12">
    <name type="scientific">Nephila pilipes</name>
    <name type="common">Giant wood spider</name>
    <name type="synonym">Nephila maculata</name>
    <dbReference type="NCBI Taxonomy" id="299642"/>
    <lineage>
        <taxon>Eukaryota</taxon>
        <taxon>Metazoa</taxon>
        <taxon>Ecdysozoa</taxon>
        <taxon>Arthropoda</taxon>
        <taxon>Chelicerata</taxon>
        <taxon>Arachnida</taxon>
        <taxon>Araneae</taxon>
        <taxon>Araneomorphae</taxon>
        <taxon>Entelegynae</taxon>
        <taxon>Araneoidea</taxon>
        <taxon>Nephilidae</taxon>
        <taxon>Nephila</taxon>
    </lineage>
</organism>
<comment type="caution">
    <text evidence="11">The sequence shown here is derived from an EMBL/GenBank/DDBJ whole genome shotgun (WGS) entry which is preliminary data.</text>
</comment>
<feature type="domain" description="E3 UFM1-protein ligase-like C-terminal" evidence="10">
    <location>
        <begin position="666"/>
        <end position="769"/>
    </location>
</feature>
<evidence type="ECO:0000313" key="11">
    <source>
        <dbReference type="EMBL" id="GFT87278.1"/>
    </source>
</evidence>
<comment type="function">
    <text evidence="1">E3 UFM1-protein ligase that mediates ufmylation of target proteins.</text>
</comment>
<dbReference type="Pfam" id="PF25870">
    <property type="entry name" value="WHD_UFL1_5th"/>
    <property type="match status" value="1"/>
</dbReference>
<proteinExistence type="inferred from homology"/>
<dbReference type="EMBL" id="BMAW01119992">
    <property type="protein sequence ID" value="GFT87278.1"/>
    <property type="molecule type" value="Genomic_DNA"/>
</dbReference>
<dbReference type="InterPro" id="IPR056761">
    <property type="entry name" value="Ufl1-like_C"/>
</dbReference>
<keyword evidence="4" id="KW-0808">Transferase</keyword>
<dbReference type="InterPro" id="IPR056579">
    <property type="entry name" value="Ufl1_N"/>
</dbReference>
<name>A0A8X6U7W4_NEPPI</name>
<dbReference type="PANTHER" id="PTHR31057:SF0">
    <property type="entry name" value="E3 UFM1-PROTEIN LIGASE 1"/>
    <property type="match status" value="1"/>
</dbReference>
<evidence type="ECO:0000256" key="6">
    <source>
        <dbReference type="ARBA" id="ARBA00030452"/>
    </source>
</evidence>
<protein>
    <recommendedName>
        <fullName evidence="3">E3 UFM1-protein ligase 1 homolog</fullName>
    </recommendedName>
    <alternativeName>
        <fullName evidence="6">E3 UFM1-protein transferase 1 homolog</fullName>
    </alternativeName>
</protein>
<feature type="domain" description="E3 UFM1-protein ligase 1-like N-terminal" evidence="8">
    <location>
        <begin position="7"/>
        <end position="284"/>
    </location>
</feature>
<dbReference type="Pfam" id="PF23659">
    <property type="entry name" value="UFL1"/>
    <property type="match status" value="1"/>
</dbReference>
<dbReference type="InterPro" id="IPR018611">
    <property type="entry name" value="Ufl1"/>
</dbReference>
<dbReference type="GO" id="GO:0005789">
    <property type="term" value="C:endoplasmic reticulum membrane"/>
    <property type="evidence" value="ECO:0007669"/>
    <property type="project" value="TreeGrafter"/>
</dbReference>
<evidence type="ECO:0000256" key="1">
    <source>
        <dbReference type="ARBA" id="ARBA00003950"/>
    </source>
</evidence>
<dbReference type="InterPro" id="IPR056580">
    <property type="entry name" value="Ufl1_dom"/>
</dbReference>
<evidence type="ECO:0000313" key="12">
    <source>
        <dbReference type="Proteomes" id="UP000887013"/>
    </source>
</evidence>